<dbReference type="EMBL" id="BAABFC010000001">
    <property type="protein sequence ID" value="GAA4492647.1"/>
    <property type="molecule type" value="Genomic_DNA"/>
</dbReference>
<feature type="region of interest" description="Disordered" evidence="1">
    <location>
        <begin position="1"/>
        <end position="35"/>
    </location>
</feature>
<evidence type="ECO:0000313" key="3">
    <source>
        <dbReference type="EMBL" id="GAA4492647.1"/>
    </source>
</evidence>
<accession>A0ABP8PUX5</accession>
<reference evidence="4" key="1">
    <citation type="journal article" date="2019" name="Int. J. Syst. Evol. Microbiol.">
        <title>The Global Catalogue of Microorganisms (GCM) 10K type strain sequencing project: providing services to taxonomists for standard genome sequencing and annotation.</title>
        <authorList>
            <consortium name="The Broad Institute Genomics Platform"/>
            <consortium name="The Broad Institute Genome Sequencing Center for Infectious Disease"/>
            <person name="Wu L."/>
            <person name="Ma J."/>
        </authorList>
    </citation>
    <scope>NUCLEOTIDE SEQUENCE [LARGE SCALE GENOMIC DNA]</scope>
    <source>
        <strain evidence="4">JCM 32226</strain>
    </source>
</reference>
<dbReference type="Pfam" id="PF11169">
    <property type="entry name" value="DUF2956"/>
    <property type="match status" value="1"/>
</dbReference>
<evidence type="ECO:0000256" key="1">
    <source>
        <dbReference type="SAM" id="MobiDB-lite"/>
    </source>
</evidence>
<keyword evidence="4" id="KW-1185">Reference proteome</keyword>
<organism evidence="3 4">
    <name type="scientific">Pseudaeromonas paramecii</name>
    <dbReference type="NCBI Taxonomy" id="2138166"/>
    <lineage>
        <taxon>Bacteria</taxon>
        <taxon>Pseudomonadati</taxon>
        <taxon>Pseudomonadota</taxon>
        <taxon>Gammaproteobacteria</taxon>
        <taxon>Aeromonadales</taxon>
        <taxon>Aeromonadaceae</taxon>
        <taxon>Pseudaeromonas</taxon>
    </lineage>
</organism>
<keyword evidence="2" id="KW-1133">Transmembrane helix</keyword>
<name>A0ABP8PUX5_9GAMM</name>
<dbReference type="Proteomes" id="UP001501321">
    <property type="component" value="Unassembled WGS sequence"/>
</dbReference>
<protein>
    <submittedName>
        <fullName evidence="3">DUF2956 domain-containing protein</fullName>
    </submittedName>
</protein>
<dbReference type="InterPro" id="IPR021339">
    <property type="entry name" value="DUF2956"/>
</dbReference>
<keyword evidence="2" id="KW-0812">Transmembrane</keyword>
<feature type="region of interest" description="Disordered" evidence="1">
    <location>
        <begin position="49"/>
        <end position="92"/>
    </location>
</feature>
<comment type="caution">
    <text evidence="3">The sequence shown here is derived from an EMBL/GenBank/DDBJ whole genome shotgun (WGS) entry which is preliminary data.</text>
</comment>
<keyword evidence="2" id="KW-0472">Membrane</keyword>
<evidence type="ECO:0000313" key="4">
    <source>
        <dbReference type="Proteomes" id="UP001501321"/>
    </source>
</evidence>
<dbReference type="RefSeq" id="WP_345009072.1">
    <property type="nucleotide sequence ID" value="NZ_BAABFC010000001.1"/>
</dbReference>
<evidence type="ECO:0000256" key="2">
    <source>
        <dbReference type="SAM" id="Phobius"/>
    </source>
</evidence>
<proteinExistence type="predicted"/>
<feature type="transmembrane region" description="Helical" evidence="2">
    <location>
        <begin position="96"/>
        <end position="115"/>
    </location>
</feature>
<gene>
    <name evidence="3" type="ORF">GCM10023095_01480</name>
</gene>
<sequence length="117" mass="13226">MPRYDKPQPPSPESQAEAERIARATQKPGQTKEQTRLIAQGIQKGIEEYKRQQKAKARERDKAKKRLSNAAIEPTEEAPELDNSPASQAQPRSTSWLPWSLLIVSWLLFAVHLALGR</sequence>
<feature type="compositionally biased region" description="Basic and acidic residues" evidence="1">
    <location>
        <begin position="49"/>
        <end position="62"/>
    </location>
</feature>